<organism evidence="2 3">
    <name type="scientific">Microscilla marina ATCC 23134</name>
    <dbReference type="NCBI Taxonomy" id="313606"/>
    <lineage>
        <taxon>Bacteria</taxon>
        <taxon>Pseudomonadati</taxon>
        <taxon>Bacteroidota</taxon>
        <taxon>Cytophagia</taxon>
        <taxon>Cytophagales</taxon>
        <taxon>Microscillaceae</taxon>
        <taxon>Microscilla</taxon>
    </lineage>
</organism>
<keyword evidence="2" id="KW-0449">Lipoprotein</keyword>
<gene>
    <name evidence="2" type="ORF">M23134_02737</name>
</gene>
<dbReference type="RefSeq" id="WP_002703051.1">
    <property type="nucleotide sequence ID" value="NZ_AAWS01000051.1"/>
</dbReference>
<evidence type="ECO:0000313" key="3">
    <source>
        <dbReference type="Proteomes" id="UP000004095"/>
    </source>
</evidence>
<dbReference type="Pfam" id="PF18942">
    <property type="entry name" value="DUF5689"/>
    <property type="match status" value="2"/>
</dbReference>
<dbReference type="InterPro" id="IPR012340">
    <property type="entry name" value="NA-bd_OB-fold"/>
</dbReference>
<dbReference type="PROSITE" id="PS51257">
    <property type="entry name" value="PROKAR_LIPOPROTEIN"/>
    <property type="match status" value="1"/>
</dbReference>
<reference evidence="2 3" key="1">
    <citation type="submission" date="2007-01" db="EMBL/GenBank/DDBJ databases">
        <authorList>
            <person name="Haygood M."/>
            <person name="Podell S."/>
            <person name="Anderson C."/>
            <person name="Hopkinson B."/>
            <person name="Roe K."/>
            <person name="Barbeau K."/>
            <person name="Gaasterland T."/>
            <person name="Ferriera S."/>
            <person name="Johnson J."/>
            <person name="Kravitz S."/>
            <person name="Beeson K."/>
            <person name="Sutton G."/>
            <person name="Rogers Y.-H."/>
            <person name="Friedman R."/>
            <person name="Frazier M."/>
            <person name="Venter J.C."/>
        </authorList>
    </citation>
    <scope>NUCLEOTIDE SEQUENCE [LARGE SCALE GENOMIC DNA]</scope>
    <source>
        <strain evidence="2 3">ATCC 23134</strain>
    </source>
</reference>
<accession>A1ZWC7</accession>
<dbReference type="InterPro" id="IPR043744">
    <property type="entry name" value="DUF5689"/>
</dbReference>
<dbReference type="AlphaFoldDB" id="A1ZWC7"/>
<dbReference type="SUPFAM" id="SSF50249">
    <property type="entry name" value="Nucleic acid-binding proteins"/>
    <property type="match status" value="1"/>
</dbReference>
<sequence length="343" mass="36679">MRLNKTFFYILLGWVAVLGMTSCADEKIAIPESLIPKVITVEEFNTGNYNGKLVQIEGVQFEESEGTKFNGTTSNANGNKTVSDCAGNTFLLFTSTSRDFANSTLPRGNGTITGVGSSFNGTVQLELRTIKDIFGLQGERCDPTAGIAVISIKEIRDLYKGSNVNIADDFKIKGVVTSDKDGGNITSRNIFIQDTSGGIVVRFTSDHAFALGDEIVVVVKGTELSEFNGLLQVSNVPNNSAKKVADGTLPTPETVTIDDLNTDNHEGKLVQIVGVTFTGTGKFKDNKGNQTIAKDSKEAIVYTRSAATFGDDALPTGAVTVVGHAAEFNGTQQVLMRNKNDIK</sequence>
<feature type="domain" description="DUF5689" evidence="1">
    <location>
        <begin position="32"/>
        <end position="133"/>
    </location>
</feature>
<dbReference type="eggNOG" id="COG2374">
    <property type="taxonomic scope" value="Bacteria"/>
</dbReference>
<comment type="caution">
    <text evidence="2">The sequence shown here is derived from an EMBL/GenBank/DDBJ whole genome shotgun (WGS) entry which is preliminary data.</text>
</comment>
<evidence type="ECO:0000313" key="2">
    <source>
        <dbReference type="EMBL" id="EAY25267.1"/>
    </source>
</evidence>
<evidence type="ECO:0000259" key="1">
    <source>
        <dbReference type="Pfam" id="PF18942"/>
    </source>
</evidence>
<dbReference type="OrthoDB" id="5500612at2"/>
<feature type="domain" description="DUF5689" evidence="1">
    <location>
        <begin position="148"/>
        <end position="342"/>
    </location>
</feature>
<dbReference type="EMBL" id="AAWS01000051">
    <property type="protein sequence ID" value="EAY25267.1"/>
    <property type="molecule type" value="Genomic_DNA"/>
</dbReference>
<dbReference type="Proteomes" id="UP000004095">
    <property type="component" value="Unassembled WGS sequence"/>
</dbReference>
<protein>
    <submittedName>
        <fullName evidence="2">Lipoprotein, putative</fullName>
    </submittedName>
</protein>
<keyword evidence="3" id="KW-1185">Reference proteome</keyword>
<proteinExistence type="predicted"/>
<name>A1ZWC7_MICM2</name>